<feature type="domain" description="TadE-like" evidence="2">
    <location>
        <begin position="13"/>
        <end position="55"/>
    </location>
</feature>
<gene>
    <name evidence="3" type="ORF">K3136_09925</name>
</gene>
<dbReference type="EMBL" id="CP081294">
    <property type="protein sequence ID" value="QZD94411.1"/>
    <property type="molecule type" value="Genomic_DNA"/>
</dbReference>
<reference evidence="3 4" key="1">
    <citation type="submission" date="2021-08" db="EMBL/GenBank/DDBJ databases">
        <title>Comparative Genomics Analysis of the Genus Qipengyuania Reveals Extensive Genetic Diversity and Metabolic Versatility, Including the Description of Fifteen Novel Species.</title>
        <authorList>
            <person name="Liu Y."/>
        </authorList>
    </citation>
    <scope>NUCLEOTIDE SEQUENCE [LARGE SCALE GENOMIC DNA]</scope>
    <source>
        <strain evidence="3 4">1NDH1</strain>
    </source>
</reference>
<keyword evidence="1" id="KW-0472">Membrane</keyword>
<dbReference type="RefSeq" id="WP_221430157.1">
    <property type="nucleotide sequence ID" value="NZ_CP081294.1"/>
</dbReference>
<organism evidence="3 4">
    <name type="scientific">Qipengyuania gelatinilytica</name>
    <dbReference type="NCBI Taxonomy" id="2867231"/>
    <lineage>
        <taxon>Bacteria</taxon>
        <taxon>Pseudomonadati</taxon>
        <taxon>Pseudomonadota</taxon>
        <taxon>Alphaproteobacteria</taxon>
        <taxon>Sphingomonadales</taxon>
        <taxon>Erythrobacteraceae</taxon>
        <taxon>Qipengyuania</taxon>
    </lineage>
</organism>
<evidence type="ECO:0000313" key="4">
    <source>
        <dbReference type="Proteomes" id="UP000824321"/>
    </source>
</evidence>
<dbReference type="Proteomes" id="UP000824321">
    <property type="component" value="Chromosome"/>
</dbReference>
<accession>A0ABX9A046</accession>
<proteinExistence type="predicted"/>
<feature type="transmembrane region" description="Helical" evidence="1">
    <location>
        <begin position="21"/>
        <end position="41"/>
    </location>
</feature>
<dbReference type="Pfam" id="PF07811">
    <property type="entry name" value="TadE"/>
    <property type="match status" value="1"/>
</dbReference>
<keyword evidence="1" id="KW-0812">Transmembrane</keyword>
<keyword evidence="1" id="KW-1133">Transmembrane helix</keyword>
<name>A0ABX9A046_9SPHN</name>
<evidence type="ECO:0000313" key="3">
    <source>
        <dbReference type="EMBL" id="QZD94411.1"/>
    </source>
</evidence>
<protein>
    <submittedName>
        <fullName evidence="3">Pilus assembly protein</fullName>
    </submittedName>
</protein>
<sequence length="164" mass="17324">MTRLIRFIRDTRGAAAAEMALMVPLLLTLMFAGFEAGHYFYTEQQVIKAVREGSRYAGRLGFDAFPCGGAADATAVAQIQQVTRTGTVTGTNPRVRGMALSDITVTHRCDANFENDGIFKGTTGGAPIVLVEAEAGYNSLFEALGVIDSSAIVQASSEAVVNGI</sequence>
<keyword evidence="4" id="KW-1185">Reference proteome</keyword>
<evidence type="ECO:0000256" key="1">
    <source>
        <dbReference type="SAM" id="Phobius"/>
    </source>
</evidence>
<dbReference type="InterPro" id="IPR012495">
    <property type="entry name" value="TadE-like_dom"/>
</dbReference>
<evidence type="ECO:0000259" key="2">
    <source>
        <dbReference type="Pfam" id="PF07811"/>
    </source>
</evidence>